<keyword evidence="2" id="KW-1185">Reference proteome</keyword>
<dbReference type="InterPro" id="IPR014729">
    <property type="entry name" value="Rossmann-like_a/b/a_fold"/>
</dbReference>
<dbReference type="InterPro" id="IPR052551">
    <property type="entry name" value="UV-DNA_repair_photolyase"/>
</dbReference>
<gene>
    <name evidence="1" type="ORF">IFJ75_05830</name>
</gene>
<dbReference type="SUPFAM" id="SSF48173">
    <property type="entry name" value="Cryptochrome/photolyase FAD-binding domain"/>
    <property type="match status" value="1"/>
</dbReference>
<proteinExistence type="predicted"/>
<dbReference type="Gene3D" id="1.10.579.10">
    <property type="entry name" value="DNA Cyclobutane Dipyrimidine Photolyase, subunit A, domain 3"/>
    <property type="match status" value="1"/>
</dbReference>
<evidence type="ECO:0000313" key="1">
    <source>
        <dbReference type="EMBL" id="QTC92401.1"/>
    </source>
</evidence>
<sequence>MRADPDGPVLRLVLGDQLSNALTGLGDLNPDHDVVLMAEVRDEATYVRHHKQKIALTFAAMRAFAARIADRGVAVRYVRIDDPDNTHSIVGELHRALDASPFSKIVLTECGEWRLAQALEAFAGVATVPVEIREDRRFICSRDRFRRWATDKRELRMEFFYREMRRETGLLMDGPDPEGGRWNYDAENRRKLTKGLRPPQRLRTPPSSLTRDAIADVARLFPDHFRDLESFGWPTTAEEAETVLADFLDRVLPAFGDWQDAMAEGQPWMWHGLISTAINLGLLDPLDVCRRAEAVYRAGAAPLNAVEGFIRQILGWREFMRGVYWLKVPEYRQRNALDADRVLPWFYWSGKTDMACVADVVATSRTNAYAHHIQRLMVTGNLAMMLGVHPDAVDDWYMTVYADAYEWVEMPNTRGMATFADGGIVGSKPYAASGAYINRMSDYCGACRYDVKGKSGDGACPFNRLYWGFLERNRGRLRDNIRLAMPYRTLDGFGEARRADLLAEAERTRVSLGAIVGEKATKGETEKGTP</sequence>
<dbReference type="PANTHER" id="PTHR38657:SF1">
    <property type="entry name" value="SLR1343 PROTEIN"/>
    <property type="match status" value="1"/>
</dbReference>
<dbReference type="EMBL" id="CP062222">
    <property type="protein sequence ID" value="QTC92401.1"/>
    <property type="molecule type" value="Genomic_DNA"/>
</dbReference>
<protein>
    <submittedName>
        <fullName evidence="1">Cryptochrome/photolyase family protein</fullName>
    </submittedName>
</protein>
<dbReference type="AlphaFoldDB" id="A0A975C212"/>
<evidence type="ECO:0000313" key="2">
    <source>
        <dbReference type="Proteomes" id="UP000663918"/>
    </source>
</evidence>
<name>A0A975C212_9CAUL</name>
<dbReference type="InterPro" id="IPR036134">
    <property type="entry name" value="Crypto/Photolyase_FAD-like_sf"/>
</dbReference>
<accession>A0A975C212</accession>
<dbReference type="Gene3D" id="1.25.40.80">
    <property type="match status" value="1"/>
</dbReference>
<reference evidence="1" key="1">
    <citation type="submission" date="2020-09" db="EMBL/GenBank/DDBJ databases">
        <title>Brevundimonas sp. LVF2 isolated from a puddle in Goettingen, Germany.</title>
        <authorList>
            <person name="Friedrich I."/>
            <person name="Klassen A."/>
            <person name="Hannes N."/>
            <person name="Schneider D."/>
            <person name="Hertel R."/>
            <person name="Daniel R."/>
        </authorList>
    </citation>
    <scope>NUCLEOTIDE SEQUENCE</scope>
    <source>
        <strain evidence="1">LVF2</strain>
    </source>
</reference>
<organism evidence="1 2">
    <name type="scientific">Brevundimonas goettingensis</name>
    <dbReference type="NCBI Taxonomy" id="2774190"/>
    <lineage>
        <taxon>Bacteria</taxon>
        <taxon>Pseudomonadati</taxon>
        <taxon>Pseudomonadota</taxon>
        <taxon>Alphaproteobacteria</taxon>
        <taxon>Caulobacterales</taxon>
        <taxon>Caulobacteraceae</taxon>
        <taxon>Brevundimonas</taxon>
    </lineage>
</organism>
<dbReference type="InterPro" id="IPR007357">
    <property type="entry name" value="PhrB-like"/>
</dbReference>
<dbReference type="Gene3D" id="3.40.50.620">
    <property type="entry name" value="HUPs"/>
    <property type="match status" value="1"/>
</dbReference>
<dbReference type="PANTHER" id="PTHR38657">
    <property type="entry name" value="SLR1343 PROTEIN"/>
    <property type="match status" value="1"/>
</dbReference>
<dbReference type="Gene3D" id="1.10.10.1710">
    <property type="entry name" value="Deoxyribodipyrimidine photolyase-related"/>
    <property type="match status" value="1"/>
</dbReference>
<dbReference type="Proteomes" id="UP000663918">
    <property type="component" value="Chromosome"/>
</dbReference>
<dbReference type="Pfam" id="PF04244">
    <property type="entry name" value="DPRP"/>
    <property type="match status" value="1"/>
</dbReference>
<dbReference type="RefSeq" id="WP_207931683.1">
    <property type="nucleotide sequence ID" value="NZ_CP062222.1"/>
</dbReference>
<dbReference type="KEGG" id="bgoe:IFJ75_05830"/>